<keyword evidence="2 5" id="KW-0808">Transferase</keyword>
<feature type="binding site" evidence="5">
    <location>
        <position position="180"/>
    </location>
    <ligand>
        <name>S-adenosyl-L-methionine</name>
        <dbReference type="ChEBI" id="CHEBI:59789"/>
    </ligand>
</feature>
<dbReference type="InterPro" id="IPR007848">
    <property type="entry name" value="Small_mtfrase_dom"/>
</dbReference>
<dbReference type="EC" id="2.1.1.297" evidence="5"/>
<dbReference type="GO" id="GO:0003676">
    <property type="term" value="F:nucleic acid binding"/>
    <property type="evidence" value="ECO:0007669"/>
    <property type="project" value="InterPro"/>
</dbReference>
<dbReference type="Gene3D" id="1.10.8.10">
    <property type="entry name" value="DNA helicase RuvA subunit, C-terminal domain"/>
    <property type="match status" value="1"/>
</dbReference>
<evidence type="ECO:0000256" key="5">
    <source>
        <dbReference type="HAMAP-Rule" id="MF_02126"/>
    </source>
</evidence>
<dbReference type="Gene3D" id="3.40.50.150">
    <property type="entry name" value="Vaccinia Virus protein VP39"/>
    <property type="match status" value="1"/>
</dbReference>
<feature type="domain" description="Methyltransferase small" evidence="6">
    <location>
        <begin position="123"/>
        <end position="203"/>
    </location>
</feature>
<dbReference type="InterPro" id="IPR002052">
    <property type="entry name" value="DNA_methylase_N6_adenine_CS"/>
</dbReference>
<evidence type="ECO:0000256" key="4">
    <source>
        <dbReference type="ARBA" id="ARBA00048391"/>
    </source>
</evidence>
<evidence type="ECO:0000256" key="1">
    <source>
        <dbReference type="ARBA" id="ARBA00022603"/>
    </source>
</evidence>
<comment type="function">
    <text evidence="5">Methylates the class 1 translation termination release factors RF1/PrfA and RF2/PrfB on the glutamine residue of the universally conserved GGQ motif.</text>
</comment>
<evidence type="ECO:0000259" key="6">
    <source>
        <dbReference type="Pfam" id="PF05175"/>
    </source>
</evidence>
<keyword evidence="3 5" id="KW-0949">S-adenosyl-L-methionine</keyword>
<dbReference type="HAMAP" id="MF_02126">
    <property type="entry name" value="RF_methyltr_PrmC"/>
    <property type="match status" value="1"/>
</dbReference>
<dbReference type="GO" id="GO:0102559">
    <property type="term" value="F:peptide chain release factor N(5)-glutamine methyltransferase activity"/>
    <property type="evidence" value="ECO:0007669"/>
    <property type="project" value="UniProtKB-EC"/>
</dbReference>
<dbReference type="InterPro" id="IPR040758">
    <property type="entry name" value="PrmC_N"/>
</dbReference>
<evidence type="ECO:0000259" key="7">
    <source>
        <dbReference type="Pfam" id="PF17827"/>
    </source>
</evidence>
<protein>
    <recommendedName>
        <fullName evidence="5">Release factor glutamine methyltransferase</fullName>
        <shortName evidence="5">RF MTase</shortName>
        <ecNumber evidence="5">2.1.1.297</ecNumber>
    </recommendedName>
    <alternativeName>
        <fullName evidence="5">N5-glutamine methyltransferase PrmC</fullName>
    </alternativeName>
    <alternativeName>
        <fullName evidence="5">Protein-(glutamine-N5) MTase PrmC</fullName>
    </alternativeName>
    <alternativeName>
        <fullName evidence="5">Protein-glutamine N-methyltransferase PrmC</fullName>
    </alternativeName>
</protein>
<dbReference type="CDD" id="cd02440">
    <property type="entry name" value="AdoMet_MTases"/>
    <property type="match status" value="1"/>
</dbReference>
<feature type="domain" description="Release factor glutamine methyltransferase N-terminal" evidence="7">
    <location>
        <begin position="5"/>
        <end position="74"/>
    </location>
</feature>
<reference evidence="8" key="1">
    <citation type="submission" date="2014-07" db="EMBL/GenBank/DDBJ databases">
        <authorList>
            <person name="Hornung V.Bastian."/>
        </authorList>
    </citation>
    <scope>NUCLEOTIDE SEQUENCE</scope>
    <source>
        <strain evidence="8">PCE-S</strain>
    </source>
</reference>
<comment type="similarity">
    <text evidence="5">Belongs to the protein N5-glutamine methyltransferase family. PrmC subfamily.</text>
</comment>
<comment type="caution">
    <text evidence="5">Lacks conserved residue(s) required for the propagation of feature annotation.</text>
</comment>
<dbReference type="EMBL" id="LK996017">
    <property type="protein sequence ID" value="CDX05092.1"/>
    <property type="molecule type" value="Genomic_DNA"/>
</dbReference>
<dbReference type="RefSeq" id="WP_208926723.1">
    <property type="nucleotide sequence ID" value="NZ_LK996017.1"/>
</dbReference>
<dbReference type="Pfam" id="PF05175">
    <property type="entry name" value="MTS"/>
    <property type="match status" value="1"/>
</dbReference>
<evidence type="ECO:0000256" key="3">
    <source>
        <dbReference type="ARBA" id="ARBA00022691"/>
    </source>
</evidence>
<name>A0A098B9Q3_DESHA</name>
<evidence type="ECO:0000256" key="2">
    <source>
        <dbReference type="ARBA" id="ARBA00022679"/>
    </source>
</evidence>
<proteinExistence type="inferred from homology"/>
<dbReference type="AlphaFoldDB" id="A0A098B9Q3"/>
<feature type="binding site" evidence="5">
    <location>
        <position position="153"/>
    </location>
    <ligand>
        <name>S-adenosyl-L-methionine</name>
        <dbReference type="ChEBI" id="CHEBI:59789"/>
    </ligand>
</feature>
<dbReference type="InterPro" id="IPR004556">
    <property type="entry name" value="HemK-like"/>
</dbReference>
<dbReference type="InterPro" id="IPR050320">
    <property type="entry name" value="N5-glutamine_MTase"/>
</dbReference>
<dbReference type="NCBIfam" id="TIGR03534">
    <property type="entry name" value="RF_mod_PrmC"/>
    <property type="match status" value="1"/>
</dbReference>
<dbReference type="Pfam" id="PF17827">
    <property type="entry name" value="PrmC_N"/>
    <property type="match status" value="1"/>
</dbReference>
<dbReference type="PANTHER" id="PTHR18895:SF74">
    <property type="entry name" value="MTRF1L RELEASE FACTOR GLUTAMINE METHYLTRANSFERASE"/>
    <property type="match status" value="1"/>
</dbReference>
<feature type="binding site" evidence="5">
    <location>
        <begin position="195"/>
        <end position="198"/>
    </location>
    <ligand>
        <name>substrate</name>
    </ligand>
</feature>
<dbReference type="SUPFAM" id="SSF53335">
    <property type="entry name" value="S-adenosyl-L-methionine-dependent methyltransferases"/>
    <property type="match status" value="1"/>
</dbReference>
<dbReference type="PROSITE" id="PS00092">
    <property type="entry name" value="N6_MTASE"/>
    <property type="match status" value="1"/>
</dbReference>
<dbReference type="InterPro" id="IPR019874">
    <property type="entry name" value="RF_methyltr_PrmC"/>
</dbReference>
<feature type="binding site" evidence="5">
    <location>
        <position position="195"/>
    </location>
    <ligand>
        <name>S-adenosyl-L-methionine</name>
        <dbReference type="ChEBI" id="CHEBI:59789"/>
    </ligand>
</feature>
<accession>A0A098B9Q3</accession>
<dbReference type="PATRIC" id="fig|49338.4.peg.5606"/>
<evidence type="ECO:0000313" key="8">
    <source>
        <dbReference type="EMBL" id="CDX05092.1"/>
    </source>
</evidence>
<dbReference type="PANTHER" id="PTHR18895">
    <property type="entry name" value="HEMK METHYLTRANSFERASE"/>
    <property type="match status" value="1"/>
</dbReference>
<gene>
    <name evidence="5" type="primary">prmC</name>
    <name evidence="8" type="ORF">DPCES_5206</name>
</gene>
<keyword evidence="1 5" id="KW-0489">Methyltransferase</keyword>
<dbReference type="NCBIfam" id="TIGR00536">
    <property type="entry name" value="hemK_fam"/>
    <property type="match status" value="1"/>
</dbReference>
<dbReference type="GO" id="GO:0032259">
    <property type="term" value="P:methylation"/>
    <property type="evidence" value="ECO:0007669"/>
    <property type="project" value="UniProtKB-KW"/>
</dbReference>
<comment type="catalytic activity">
    <reaction evidence="4 5">
        <text>L-glutaminyl-[peptide chain release factor] + S-adenosyl-L-methionine = N(5)-methyl-L-glutaminyl-[peptide chain release factor] + S-adenosyl-L-homocysteine + H(+)</text>
        <dbReference type="Rhea" id="RHEA:42896"/>
        <dbReference type="Rhea" id="RHEA-COMP:10271"/>
        <dbReference type="Rhea" id="RHEA-COMP:10272"/>
        <dbReference type="ChEBI" id="CHEBI:15378"/>
        <dbReference type="ChEBI" id="CHEBI:30011"/>
        <dbReference type="ChEBI" id="CHEBI:57856"/>
        <dbReference type="ChEBI" id="CHEBI:59789"/>
        <dbReference type="ChEBI" id="CHEBI:61891"/>
        <dbReference type="EC" id="2.1.1.297"/>
    </reaction>
</comment>
<dbReference type="InterPro" id="IPR029063">
    <property type="entry name" value="SAM-dependent_MTases_sf"/>
</dbReference>
<organism evidence="8">
    <name type="scientific">Desulfitobacterium hafniense</name>
    <name type="common">Desulfitobacterium frappieri</name>
    <dbReference type="NCBI Taxonomy" id="49338"/>
    <lineage>
        <taxon>Bacteria</taxon>
        <taxon>Bacillati</taxon>
        <taxon>Bacillota</taxon>
        <taxon>Clostridia</taxon>
        <taxon>Eubacteriales</taxon>
        <taxon>Desulfitobacteriaceae</taxon>
        <taxon>Desulfitobacterium</taxon>
    </lineage>
</organism>
<sequence length="285" mass="32439">MRIIDALLWGEQELNLAQVDNPRWDADLLLGHILSLRREQLYLEREQTLGPEQEAAYQQMISRRARREPLQYIVKHQEFMGLDFYVDERVLIPRADTEILVGKVLELKKEWQHSADRAGGEESPRIADLCTGSGALAVSIAHYWPQAEVVGTDLSRDALDVAQFNGERLGVRIQWRQGDFLAPIRGDSWDLIVSNPPYVTQAEYAELAPELAREPRMAFLGGADGLDFYRELAREARSLLKEKGVILVEIGWQQGNSVAELFQQQGFQTQILQDLGGRDRVVFAR</sequence>